<feature type="transmembrane region" description="Helical" evidence="1">
    <location>
        <begin position="134"/>
        <end position="153"/>
    </location>
</feature>
<dbReference type="EMBL" id="CP011507">
    <property type="protein sequence ID" value="AKS10083.1"/>
    <property type="molecule type" value="Genomic_DNA"/>
</dbReference>
<dbReference type="InterPro" id="IPR002656">
    <property type="entry name" value="Acyl_transf_3_dom"/>
</dbReference>
<dbReference type="PATRIC" id="fig|200450.3.peg.413"/>
<organism evidence="3 4">
    <name type="scientific">Pseudomonas trivialis</name>
    <dbReference type="NCBI Taxonomy" id="200450"/>
    <lineage>
        <taxon>Bacteria</taxon>
        <taxon>Pseudomonadati</taxon>
        <taxon>Pseudomonadota</taxon>
        <taxon>Gammaproteobacteria</taxon>
        <taxon>Pseudomonadales</taxon>
        <taxon>Pseudomonadaceae</taxon>
        <taxon>Pseudomonas</taxon>
    </lineage>
</organism>
<dbReference type="GO" id="GO:0000271">
    <property type="term" value="P:polysaccharide biosynthetic process"/>
    <property type="evidence" value="ECO:0007669"/>
    <property type="project" value="TreeGrafter"/>
</dbReference>
<evidence type="ECO:0000256" key="1">
    <source>
        <dbReference type="SAM" id="Phobius"/>
    </source>
</evidence>
<dbReference type="Pfam" id="PF01757">
    <property type="entry name" value="Acyl_transf_3"/>
    <property type="match status" value="1"/>
</dbReference>
<dbReference type="GO" id="GO:0016747">
    <property type="term" value="F:acyltransferase activity, transferring groups other than amino-acyl groups"/>
    <property type="evidence" value="ECO:0007669"/>
    <property type="project" value="InterPro"/>
</dbReference>
<dbReference type="PANTHER" id="PTHR23028:SF131">
    <property type="entry name" value="BLR2367 PROTEIN"/>
    <property type="match status" value="1"/>
</dbReference>
<name>A0A0H5AIL6_9PSED</name>
<dbReference type="AlphaFoldDB" id="A0A0H5AIL6"/>
<accession>A0A0H5AIL6</accession>
<evidence type="ECO:0000313" key="4">
    <source>
        <dbReference type="Proteomes" id="UP000036608"/>
    </source>
</evidence>
<protein>
    <submittedName>
        <fullName evidence="3">Acyltransferase</fullName>
    </submittedName>
</protein>
<feature type="transmembrane region" description="Helical" evidence="1">
    <location>
        <begin position="294"/>
        <end position="316"/>
    </location>
</feature>
<gene>
    <name evidence="3" type="ORF">AA957_01940</name>
</gene>
<dbReference type="RefSeq" id="WP_049713353.1">
    <property type="nucleotide sequence ID" value="NZ_CP011507.1"/>
</dbReference>
<keyword evidence="1" id="KW-0472">Membrane</keyword>
<feature type="transmembrane region" description="Helical" evidence="1">
    <location>
        <begin position="160"/>
        <end position="178"/>
    </location>
</feature>
<feature type="transmembrane region" description="Helical" evidence="1">
    <location>
        <begin position="268"/>
        <end position="288"/>
    </location>
</feature>
<keyword evidence="1" id="KW-1133">Transmembrane helix</keyword>
<dbReference type="InterPro" id="IPR050879">
    <property type="entry name" value="Acyltransferase_3"/>
</dbReference>
<proteinExistence type="predicted"/>
<feature type="transmembrane region" description="Helical" evidence="1">
    <location>
        <begin position="210"/>
        <end position="229"/>
    </location>
</feature>
<feature type="transmembrane region" description="Helical" evidence="1">
    <location>
        <begin position="83"/>
        <end position="101"/>
    </location>
</feature>
<reference evidence="4" key="2">
    <citation type="submission" date="2015-05" db="EMBL/GenBank/DDBJ databases">
        <authorList>
            <person name="Swarnkar M.K."/>
            <person name="Vyas P."/>
            <person name="Rahi P."/>
            <person name="Thakur R."/>
            <person name="Thakur N."/>
            <person name="Singh A.K."/>
            <person name="Gulati A."/>
        </authorList>
    </citation>
    <scope>NUCLEOTIDE SEQUENCE [LARGE SCALE GENOMIC DNA]</scope>
    <source>
        <strain evidence="4">745</strain>
    </source>
</reference>
<sequence>MLISVQFLRALAAWLVVGHHFMQLFFNFEVHNALEYLFVEKGGAGVDVFFVISGLVIFLATADKALTPWRFMLMRVARIAPAYWFYTLLLALLTLAVPSMFPDVQLALGHVLLSMLFIPAQHPAGYGVYPLLDVGWTLNFEMLFYCLFAVALWVRGDYRLWVVAVLLYLVCYLIGPALDLADGFYRNDIVLEFLMGIVIGMLYRRGLCRARAWVPLLGIVVACVMFYHGADVPRALEWGVPSAILVISCVALEPYFQGSRVLKLLGDCSYSVYLIHVLVLCAGLWVVKRTGIDPYAMLPVCIVFTAVGAFASYQWLEKSTYRTLKRWFGIEESAVLSRQKY</sequence>
<dbReference type="GO" id="GO:0016020">
    <property type="term" value="C:membrane"/>
    <property type="evidence" value="ECO:0007669"/>
    <property type="project" value="TreeGrafter"/>
</dbReference>
<keyword evidence="3" id="KW-0012">Acyltransferase</keyword>
<evidence type="ECO:0000313" key="3">
    <source>
        <dbReference type="EMBL" id="AKS10083.1"/>
    </source>
</evidence>
<dbReference type="Proteomes" id="UP000036608">
    <property type="component" value="Chromosome"/>
</dbReference>
<keyword evidence="1" id="KW-0812">Transmembrane</keyword>
<feature type="domain" description="Acyltransferase 3" evidence="2">
    <location>
        <begin position="4"/>
        <end position="311"/>
    </location>
</feature>
<feature type="transmembrane region" description="Helical" evidence="1">
    <location>
        <begin position="184"/>
        <end position="203"/>
    </location>
</feature>
<dbReference type="PANTHER" id="PTHR23028">
    <property type="entry name" value="ACETYLTRANSFERASE"/>
    <property type="match status" value="1"/>
</dbReference>
<evidence type="ECO:0000259" key="2">
    <source>
        <dbReference type="Pfam" id="PF01757"/>
    </source>
</evidence>
<feature type="transmembrane region" description="Helical" evidence="1">
    <location>
        <begin position="42"/>
        <end position="62"/>
    </location>
</feature>
<dbReference type="OrthoDB" id="9767863at2"/>
<dbReference type="KEGG" id="ptv:AA957_01940"/>
<reference evidence="3 4" key="1">
    <citation type="journal article" date="2015" name="Genome Announc.">
        <title>Complete Genome Sequence of the Rhizobacterium Pseudomonas trivialis Strain IHBB745 with Multiple Plant Growth-Promoting Activities and Tolerance to Desiccation and Alkalinity.</title>
        <authorList>
            <person name="Gulati A."/>
            <person name="Swarnkar M.K."/>
            <person name="Vyas P."/>
            <person name="Rahi P."/>
            <person name="Thakur R."/>
            <person name="Thakur N."/>
            <person name="Singh A.K."/>
        </authorList>
    </citation>
    <scope>NUCLEOTIDE SEQUENCE [LARGE SCALE GENOMIC DNA]</scope>
    <source>
        <strain evidence="4">745</strain>
    </source>
</reference>
<keyword evidence="3" id="KW-0808">Transferase</keyword>